<evidence type="ECO:0000313" key="4">
    <source>
        <dbReference type="Proteomes" id="UP000434957"/>
    </source>
</evidence>
<dbReference type="Proteomes" id="UP000435112">
    <property type="component" value="Unassembled WGS sequence"/>
</dbReference>
<name>A0A6A4DEE2_9STRA</name>
<gene>
    <name evidence="2" type="ORF">PR002_g20150</name>
    <name evidence="3" type="ORF">PR003_g21416</name>
</gene>
<dbReference type="AlphaFoldDB" id="A0A6A4DEE2"/>
<organism evidence="3 4">
    <name type="scientific">Phytophthora rubi</name>
    <dbReference type="NCBI Taxonomy" id="129364"/>
    <lineage>
        <taxon>Eukaryota</taxon>
        <taxon>Sar</taxon>
        <taxon>Stramenopiles</taxon>
        <taxon>Oomycota</taxon>
        <taxon>Peronosporomycetes</taxon>
        <taxon>Peronosporales</taxon>
        <taxon>Peronosporaceae</taxon>
        <taxon>Phytophthora</taxon>
    </lineage>
</organism>
<comment type="caution">
    <text evidence="3">The sequence shown here is derived from an EMBL/GenBank/DDBJ whole genome shotgun (WGS) entry which is preliminary data.</text>
</comment>
<keyword evidence="4" id="KW-1185">Reference proteome</keyword>
<proteinExistence type="predicted"/>
<evidence type="ECO:0000256" key="1">
    <source>
        <dbReference type="SAM" id="MobiDB-lite"/>
    </source>
</evidence>
<dbReference type="EMBL" id="QXFU01001894">
    <property type="protein sequence ID" value="KAE8993725.1"/>
    <property type="molecule type" value="Genomic_DNA"/>
</dbReference>
<evidence type="ECO:0000313" key="3">
    <source>
        <dbReference type="EMBL" id="KAE9305734.1"/>
    </source>
</evidence>
<evidence type="ECO:0000313" key="5">
    <source>
        <dbReference type="Proteomes" id="UP000435112"/>
    </source>
</evidence>
<dbReference type="EMBL" id="QXFT01002008">
    <property type="protein sequence ID" value="KAE9305734.1"/>
    <property type="molecule type" value="Genomic_DNA"/>
</dbReference>
<protein>
    <submittedName>
        <fullName evidence="3">Uncharacterized protein</fullName>
    </submittedName>
</protein>
<dbReference type="OrthoDB" id="116716at2759"/>
<accession>A0A6A4DEE2</accession>
<dbReference type="Proteomes" id="UP000434957">
    <property type="component" value="Unassembled WGS sequence"/>
</dbReference>
<reference evidence="3 4" key="1">
    <citation type="submission" date="2018-08" db="EMBL/GenBank/DDBJ databases">
        <title>Genomic investigation of the strawberry pathogen Phytophthora fragariae indicates pathogenicity is determined by transcriptional variation in three key races.</title>
        <authorList>
            <person name="Adams T.M."/>
            <person name="Armitage A.D."/>
            <person name="Sobczyk M.K."/>
            <person name="Bates H.J."/>
            <person name="Dunwell J.M."/>
            <person name="Nellist C.F."/>
            <person name="Harrison R.J."/>
        </authorList>
    </citation>
    <scope>NUCLEOTIDE SEQUENCE [LARGE SCALE GENOMIC DNA]</scope>
    <source>
        <strain evidence="2 5">SCRP324</strain>
        <strain evidence="3 4">SCRP333</strain>
    </source>
</reference>
<feature type="region of interest" description="Disordered" evidence="1">
    <location>
        <begin position="126"/>
        <end position="147"/>
    </location>
</feature>
<sequence length="147" mass="16545">MVPPSSTFVFDVAEGYPVLRAKIENLFESVLPRKWTPELAIYYMSTSNAYQTDSQALCNNSNAMQVPLETAWRMPRLRSGGFILELYIFVPKHVEQATSLRREAASRVQEQMSRVSEVLREQGIAAGDLHGHHAGKTPGRSSSHRVR</sequence>
<evidence type="ECO:0000313" key="2">
    <source>
        <dbReference type="EMBL" id="KAE8993725.1"/>
    </source>
</evidence>